<evidence type="ECO:0000259" key="3">
    <source>
        <dbReference type="Pfam" id="PF02568"/>
    </source>
</evidence>
<dbReference type="Pfam" id="PF02568">
    <property type="entry name" value="ThiI"/>
    <property type="match status" value="1"/>
</dbReference>
<proteinExistence type="predicted"/>
<dbReference type="GO" id="GO:0005524">
    <property type="term" value="F:ATP binding"/>
    <property type="evidence" value="ECO:0007669"/>
    <property type="project" value="UniProtKB-KW"/>
</dbReference>
<dbReference type="PANTHER" id="PTHR11933:SF6">
    <property type="entry name" value="THIL AANH DOMAIN-CONTAINING PROTEIN"/>
    <property type="match status" value="1"/>
</dbReference>
<dbReference type="AlphaFoldDB" id="A0A7C2K3G2"/>
<organism evidence="5">
    <name type="scientific">candidate division WOR-3 bacterium</name>
    <dbReference type="NCBI Taxonomy" id="2052148"/>
    <lineage>
        <taxon>Bacteria</taxon>
        <taxon>Bacteria division WOR-3</taxon>
    </lineage>
</organism>
<dbReference type="InterPro" id="IPR014729">
    <property type="entry name" value="Rossmann-like_a/b/a_fold"/>
</dbReference>
<dbReference type="GO" id="GO:0004810">
    <property type="term" value="F:CCA tRNA nucleotidyltransferase activity"/>
    <property type="evidence" value="ECO:0007669"/>
    <property type="project" value="InterPro"/>
</dbReference>
<dbReference type="EMBL" id="DTDJ01000036">
    <property type="protein sequence ID" value="HGL17827.1"/>
    <property type="molecule type" value="Genomic_DNA"/>
</dbReference>
<protein>
    <submittedName>
        <fullName evidence="5">tRNA 4-thiouridine(8) synthase ThiI</fullName>
    </submittedName>
</protein>
<dbReference type="Gene3D" id="3.40.50.620">
    <property type="entry name" value="HUPs"/>
    <property type="match status" value="1"/>
</dbReference>
<evidence type="ECO:0000313" key="5">
    <source>
        <dbReference type="EMBL" id="HEN27984.1"/>
    </source>
</evidence>
<evidence type="ECO:0000256" key="1">
    <source>
        <dbReference type="ARBA" id="ARBA00022741"/>
    </source>
</evidence>
<dbReference type="Pfam" id="PF18297">
    <property type="entry name" value="NFACT-R_2"/>
    <property type="match status" value="1"/>
</dbReference>
<gene>
    <name evidence="5" type="ORF">ENQ77_04885</name>
    <name evidence="6" type="ORF">ENU66_05840</name>
</gene>
<accession>A0A7C2K3G2</accession>
<sequence>MSEHKVRALALLSGGLDSTLSALIMQKHGIEVKGIVFVTPFSSSEVDLRRISESKRAYYCKVGIDVDVYEIVEEYFEIVKNPLHGYGKNLNPCIDCKILFLRKAKELLGKYGADFIITGEVLGQRPMSQMLNSLLHIEKEAGVEGLVIRPLSGKLLPPTKPELDGIIKREWLLAIKGRGRKEQLELARELGLTEFQQPAGGCLLTVPGFSERLRKVLLRNELDLFHVALIKLGRHFFINGKRLIIGRNEKENQEILRITSDKFIIFEPISTKGPIAVFESPDLDIESLNTILKIVARYCDKKENVEFSIKLPSGQSFSYQIEKPFDPSEVERYRNQ</sequence>
<dbReference type="PANTHER" id="PTHR11933">
    <property type="entry name" value="TRNA 5-METHYLAMINOMETHYL-2-THIOURIDYLATE -METHYLTRANSFERASE"/>
    <property type="match status" value="1"/>
</dbReference>
<evidence type="ECO:0000313" key="6">
    <source>
        <dbReference type="EMBL" id="HGL17827.1"/>
    </source>
</evidence>
<reference evidence="5" key="1">
    <citation type="journal article" date="2020" name="mSystems">
        <title>Genome- and Community-Level Interaction Insights into Carbon Utilization and Element Cycling Functions of Hydrothermarchaeota in Hydrothermal Sediment.</title>
        <authorList>
            <person name="Zhou Z."/>
            <person name="Liu Y."/>
            <person name="Xu W."/>
            <person name="Pan J."/>
            <person name="Luo Z.H."/>
            <person name="Li M."/>
        </authorList>
    </citation>
    <scope>NUCLEOTIDE SEQUENCE [LARGE SCALE GENOMIC DNA]</scope>
    <source>
        <strain evidence="5">SpSt-34</strain>
        <strain evidence="6">SpSt-69</strain>
    </source>
</reference>
<keyword evidence="2" id="KW-0067">ATP-binding</keyword>
<name>A0A7C2K3G2_UNCW3</name>
<feature type="domain" description="NFACT protein RNA binding" evidence="4">
    <location>
        <begin position="233"/>
        <end position="334"/>
    </location>
</feature>
<keyword evidence="1" id="KW-0547">Nucleotide-binding</keyword>
<evidence type="ECO:0000259" key="4">
    <source>
        <dbReference type="Pfam" id="PF18297"/>
    </source>
</evidence>
<comment type="caution">
    <text evidence="5">The sequence shown here is derived from an EMBL/GenBank/DDBJ whole genome shotgun (WGS) entry which is preliminary data.</text>
</comment>
<evidence type="ECO:0000256" key="2">
    <source>
        <dbReference type="ARBA" id="ARBA00022840"/>
    </source>
</evidence>
<dbReference type="SUPFAM" id="SSF52402">
    <property type="entry name" value="Adenine nucleotide alpha hydrolases-like"/>
    <property type="match status" value="1"/>
</dbReference>
<dbReference type="InterPro" id="IPR020536">
    <property type="entry name" value="ThiI_AANH"/>
</dbReference>
<dbReference type="EMBL" id="DSOL01000142">
    <property type="protein sequence ID" value="HEN27984.1"/>
    <property type="molecule type" value="Genomic_DNA"/>
</dbReference>
<feature type="domain" description="Thil AANH" evidence="3">
    <location>
        <begin position="7"/>
        <end position="153"/>
    </location>
</feature>
<dbReference type="InterPro" id="IPR059101">
    <property type="entry name" value="NFACT-R_2"/>
</dbReference>